<dbReference type="PANTHER" id="PTHR37984">
    <property type="entry name" value="PROTEIN CBG26694"/>
    <property type="match status" value="1"/>
</dbReference>
<evidence type="ECO:0000313" key="3">
    <source>
        <dbReference type="EMBL" id="PLW33295.1"/>
    </source>
</evidence>
<keyword evidence="4" id="KW-1185">Reference proteome</keyword>
<dbReference type="PANTHER" id="PTHR37984:SF5">
    <property type="entry name" value="PROTEIN NYNRIN-LIKE"/>
    <property type="match status" value="1"/>
</dbReference>
<dbReference type="SUPFAM" id="SSF53098">
    <property type="entry name" value="Ribonuclease H-like"/>
    <property type="match status" value="1"/>
</dbReference>
<dbReference type="Gene3D" id="1.10.340.70">
    <property type="match status" value="1"/>
</dbReference>
<dbReference type="InterPro" id="IPR036397">
    <property type="entry name" value="RNaseH_sf"/>
</dbReference>
<name>A0A2N5U6E2_9BASI</name>
<dbReference type="STRING" id="200324.A0A2N5U6E2"/>
<dbReference type="PROSITE" id="PS50994">
    <property type="entry name" value="INTEGRASE"/>
    <property type="match status" value="1"/>
</dbReference>
<reference evidence="3 4" key="1">
    <citation type="submission" date="2017-11" db="EMBL/GenBank/DDBJ databases">
        <title>De novo assembly and phasing of dikaryotic genomes from two isolates of Puccinia coronata f. sp. avenae, the causal agent of oat crown rust.</title>
        <authorList>
            <person name="Miller M.E."/>
            <person name="Zhang Y."/>
            <person name="Omidvar V."/>
            <person name="Sperschneider J."/>
            <person name="Schwessinger B."/>
            <person name="Raley C."/>
            <person name="Palmer J.M."/>
            <person name="Garnica D."/>
            <person name="Upadhyaya N."/>
            <person name="Rathjen J."/>
            <person name="Taylor J.M."/>
            <person name="Park R.F."/>
            <person name="Dodds P.N."/>
            <person name="Hirsch C.D."/>
            <person name="Kianian S.F."/>
            <person name="Figueroa M."/>
        </authorList>
    </citation>
    <scope>NUCLEOTIDE SEQUENCE [LARGE SCALE GENOMIC DNA]</scope>
    <source>
        <strain evidence="3">12NC29</strain>
    </source>
</reference>
<dbReference type="Gene3D" id="3.30.420.10">
    <property type="entry name" value="Ribonuclease H-like superfamily/Ribonuclease H"/>
    <property type="match status" value="1"/>
</dbReference>
<dbReference type="OrthoDB" id="2506616at2759"/>
<accession>A0A2N5U6E2</accession>
<dbReference type="InterPro" id="IPR012337">
    <property type="entry name" value="RNaseH-like_sf"/>
</dbReference>
<proteinExistence type="predicted"/>
<keyword evidence="1" id="KW-0694">RNA-binding</keyword>
<organism evidence="3 4">
    <name type="scientific">Puccinia coronata f. sp. avenae</name>
    <dbReference type="NCBI Taxonomy" id="200324"/>
    <lineage>
        <taxon>Eukaryota</taxon>
        <taxon>Fungi</taxon>
        <taxon>Dikarya</taxon>
        <taxon>Basidiomycota</taxon>
        <taxon>Pucciniomycotina</taxon>
        <taxon>Pucciniomycetes</taxon>
        <taxon>Pucciniales</taxon>
        <taxon>Pucciniaceae</taxon>
        <taxon>Puccinia</taxon>
    </lineage>
</organism>
<dbReference type="GO" id="GO:0003723">
    <property type="term" value="F:RNA binding"/>
    <property type="evidence" value="ECO:0007669"/>
    <property type="project" value="UniProtKB-KW"/>
</dbReference>
<dbReference type="GO" id="GO:0005634">
    <property type="term" value="C:nucleus"/>
    <property type="evidence" value="ECO:0007669"/>
    <property type="project" value="UniProtKB-ARBA"/>
</dbReference>
<dbReference type="FunFam" id="1.10.340.70:FF:000001">
    <property type="entry name" value="Retrovirus-related Pol polyprotein from transposon gypsy-like Protein"/>
    <property type="match status" value="1"/>
</dbReference>
<dbReference type="EMBL" id="PGCJ01000303">
    <property type="protein sequence ID" value="PLW33295.1"/>
    <property type="molecule type" value="Genomic_DNA"/>
</dbReference>
<dbReference type="InterPro" id="IPR001584">
    <property type="entry name" value="Integrase_cat-core"/>
</dbReference>
<dbReference type="InterPro" id="IPR041588">
    <property type="entry name" value="Integrase_H2C2"/>
</dbReference>
<protein>
    <recommendedName>
        <fullName evidence="2">Integrase catalytic domain-containing protein</fullName>
    </recommendedName>
</protein>
<dbReference type="InterPro" id="IPR050951">
    <property type="entry name" value="Retrovirus_Pol_polyprotein"/>
</dbReference>
<feature type="domain" description="Integrase catalytic" evidence="2">
    <location>
        <begin position="275"/>
        <end position="436"/>
    </location>
</feature>
<evidence type="ECO:0000256" key="1">
    <source>
        <dbReference type="ARBA" id="ARBA00022884"/>
    </source>
</evidence>
<evidence type="ECO:0000313" key="4">
    <source>
        <dbReference type="Proteomes" id="UP000235388"/>
    </source>
</evidence>
<dbReference type="Pfam" id="PF00665">
    <property type="entry name" value="rve"/>
    <property type="match status" value="1"/>
</dbReference>
<gene>
    <name evidence="3" type="ORF">PCANC_26196</name>
</gene>
<dbReference type="Proteomes" id="UP000235388">
    <property type="component" value="Unassembled WGS sequence"/>
</dbReference>
<dbReference type="Pfam" id="PF17921">
    <property type="entry name" value="Integrase_H2C2"/>
    <property type="match status" value="1"/>
</dbReference>
<sequence>MTLRDEVKLGLSAMTLRNEAKLPSLRDEDKLKILRNEVKLFVSSMEIRVNLEGQGVPRRNRRLEVSSLQLCTSGRDAPNVVEALPRATIVSRSPPSGFSYADKAPFEDFSELRTWSLLQSGLGDEESDPPVSEFDEEAPAIRPLSVFSTHTDWEYTGYQEGFWRDLEHYLMTLGRPIGMDSAAFQALRRKATDFFVQAGRLMRRGSPLPRIVVTIPSKQHEILQRLHEDLGHRGTAETYRRVAERFWWPSLRKAVQSWCRSCEACQKRDSRRPMEMRYPTGEDTLFGRVSMDVVHIKASGAKYLIVARDDFSGWVEAKFLNNITSEAVAAFLQEHWTMRYGLARSYSTDGGSEFGGALADMLRSLPGQHRVSTPYYPEAQGMVERGHAPLKAALVKLAGESGKNCQKFLPLVLFADRISTKRTTGYSPYELVFGQRAALPIDLDVESFLGVDWEEVRDTSDLLVARSKQLERSEDSRRVAYDRMMKSRTEAIRYWQDRNSDRLRGLLLPGTLVLAYNRSLEVQWGQLFAHKWNGPYRIVKQVDGGSYVLSELDGTELKRRFAADQVKRYFPRGGITDQK</sequence>
<dbReference type="GO" id="GO:0015074">
    <property type="term" value="P:DNA integration"/>
    <property type="evidence" value="ECO:0007669"/>
    <property type="project" value="InterPro"/>
</dbReference>
<comment type="caution">
    <text evidence="3">The sequence shown here is derived from an EMBL/GenBank/DDBJ whole genome shotgun (WGS) entry which is preliminary data.</text>
</comment>
<dbReference type="AlphaFoldDB" id="A0A2N5U6E2"/>
<evidence type="ECO:0000259" key="2">
    <source>
        <dbReference type="PROSITE" id="PS50994"/>
    </source>
</evidence>